<accession>A0AAD5EF67</accession>
<dbReference type="GeneID" id="75913085"/>
<comment type="caution">
    <text evidence="11">The sequence shown here is derived from an EMBL/GenBank/DDBJ whole genome shotgun (WGS) entry which is preliminary data.</text>
</comment>
<dbReference type="InterPro" id="IPR020846">
    <property type="entry name" value="MFS_dom"/>
</dbReference>
<dbReference type="InterPro" id="IPR005828">
    <property type="entry name" value="MFS_sugar_transport-like"/>
</dbReference>
<feature type="transmembrane region" description="Helical" evidence="9">
    <location>
        <begin position="72"/>
        <end position="90"/>
    </location>
</feature>
<evidence type="ECO:0000313" key="11">
    <source>
        <dbReference type="EMBL" id="KAI8581155.1"/>
    </source>
</evidence>
<dbReference type="PANTHER" id="PTHR48022:SF2">
    <property type="entry name" value="PLASTIDIC GLUCOSE TRANSPORTER 4"/>
    <property type="match status" value="1"/>
</dbReference>
<dbReference type="CDD" id="cd17356">
    <property type="entry name" value="MFS_HXT"/>
    <property type="match status" value="1"/>
</dbReference>
<evidence type="ECO:0000256" key="5">
    <source>
        <dbReference type="ARBA" id="ARBA00022989"/>
    </source>
</evidence>
<feature type="transmembrane region" description="Helical" evidence="9">
    <location>
        <begin position="288"/>
        <end position="312"/>
    </location>
</feature>
<dbReference type="PROSITE" id="PS00217">
    <property type="entry name" value="SUGAR_TRANSPORT_2"/>
    <property type="match status" value="1"/>
</dbReference>
<feature type="region of interest" description="Disordered" evidence="8">
    <location>
        <begin position="531"/>
        <end position="551"/>
    </location>
</feature>
<reference evidence="11" key="2">
    <citation type="journal article" date="2022" name="Proc. Natl. Acad. Sci. U.S.A.">
        <title>Diploid-dominant life cycles characterize the early evolution of Fungi.</title>
        <authorList>
            <person name="Amses K.R."/>
            <person name="Simmons D.R."/>
            <person name="Longcore J.E."/>
            <person name="Mondo S.J."/>
            <person name="Seto K."/>
            <person name="Jeronimo G.H."/>
            <person name="Bonds A.E."/>
            <person name="Quandt C.A."/>
            <person name="Davis W.J."/>
            <person name="Chang Y."/>
            <person name="Federici B.A."/>
            <person name="Kuo A."/>
            <person name="LaButti K."/>
            <person name="Pangilinan J."/>
            <person name="Andreopoulos W."/>
            <person name="Tritt A."/>
            <person name="Riley R."/>
            <person name="Hundley H."/>
            <person name="Johnson J."/>
            <person name="Lipzen A."/>
            <person name="Barry K."/>
            <person name="Lang B.F."/>
            <person name="Cuomo C.A."/>
            <person name="Buchler N.E."/>
            <person name="Grigoriev I.V."/>
            <person name="Spatafora J.W."/>
            <person name="Stajich J.E."/>
            <person name="James T.Y."/>
        </authorList>
    </citation>
    <scope>NUCLEOTIDE SEQUENCE</scope>
    <source>
        <strain evidence="11">AG</strain>
    </source>
</reference>
<name>A0AAD5EF67_UMBRA</name>
<keyword evidence="4 9" id="KW-0812">Transmembrane</keyword>
<feature type="transmembrane region" description="Helical" evidence="9">
    <location>
        <begin position="408"/>
        <end position="427"/>
    </location>
</feature>
<evidence type="ECO:0000256" key="2">
    <source>
        <dbReference type="ARBA" id="ARBA00010992"/>
    </source>
</evidence>
<dbReference type="InterPro" id="IPR050360">
    <property type="entry name" value="MFS_Sugar_Transporters"/>
</dbReference>
<feature type="transmembrane region" description="Helical" evidence="9">
    <location>
        <begin position="39"/>
        <end position="60"/>
    </location>
</feature>
<dbReference type="PRINTS" id="PR00171">
    <property type="entry name" value="SUGRTRNSPORT"/>
</dbReference>
<feature type="transmembrane region" description="Helical" evidence="9">
    <location>
        <begin position="136"/>
        <end position="153"/>
    </location>
</feature>
<feature type="transmembrane region" description="Helical" evidence="9">
    <location>
        <begin position="96"/>
        <end position="116"/>
    </location>
</feature>
<evidence type="ECO:0000256" key="3">
    <source>
        <dbReference type="ARBA" id="ARBA00022448"/>
    </source>
</evidence>
<dbReference type="SUPFAM" id="SSF103473">
    <property type="entry name" value="MFS general substrate transporter"/>
    <property type="match status" value="1"/>
</dbReference>
<dbReference type="PROSITE" id="PS50850">
    <property type="entry name" value="MFS"/>
    <property type="match status" value="1"/>
</dbReference>
<feature type="transmembrane region" description="Helical" evidence="9">
    <location>
        <begin position="364"/>
        <end position="387"/>
    </location>
</feature>
<dbReference type="Gene3D" id="1.20.1250.20">
    <property type="entry name" value="MFS general substrate transporter like domains"/>
    <property type="match status" value="1"/>
</dbReference>
<sequence length="551" mass="60392">MLNISSFAAIGGFLFGYDVGVLSGCLLMEDFQNRFINDQISKTLLVSVLMAGAFVGALYSGPLADYIGRKRSIIIGTAVNILGSVIQTAATDTSMMIVGRVIGGLSIGQLSMLVPLYQSEIAPKELRGRLITMQQFAITVGIAVSFWIDYGTINWEGSSSWRFPMGIRLIPAFILLFGMIFMPYSPRWLMAKGRDLEALKTIAFLRGNGSLSDQTVQMVFTEIKQSVVFEQKYTSQTYWEIFRSGHEHNRRRIWLGIAVQIFQQLTGINVAVYYAADIFQSAGVSGTTAALFANGVDGMVNVIATIPTIFFIDKWGRRPTLISGAISCSACMLILAIVLATHGLTDGTTNDIPIQEGTGSLSLLFTRNSTVVVMVFLYLFVACYAYSWGPVGWIYPAELYPQRLRAKALGITTAANWLFNFAISQLAPPMLSGIHWGTYLVFSIFCGLMALMVYLEFPETKGKSLEEIDLIFSGQLKDDDLGVHHPATAAAALAQLERMKFSEKYSNRETSFGNAIEGALKRVADEGAVNNEELELTPLKNNVPSPSPSTT</sequence>
<dbReference type="PROSITE" id="PS00216">
    <property type="entry name" value="SUGAR_TRANSPORT_1"/>
    <property type="match status" value="2"/>
</dbReference>
<dbReference type="FunFam" id="1.20.1250.20:FF:000026">
    <property type="entry name" value="MFS quinate transporter QutD"/>
    <property type="match status" value="1"/>
</dbReference>
<evidence type="ECO:0000256" key="1">
    <source>
        <dbReference type="ARBA" id="ARBA00004141"/>
    </source>
</evidence>
<dbReference type="AlphaFoldDB" id="A0AAD5EF67"/>
<proteinExistence type="inferred from homology"/>
<evidence type="ECO:0000256" key="9">
    <source>
        <dbReference type="SAM" id="Phobius"/>
    </source>
</evidence>
<dbReference type="EMBL" id="MU620907">
    <property type="protein sequence ID" value="KAI8581155.1"/>
    <property type="molecule type" value="Genomic_DNA"/>
</dbReference>
<keyword evidence="12" id="KW-1185">Reference proteome</keyword>
<feature type="transmembrane region" description="Helical" evidence="9">
    <location>
        <begin position="433"/>
        <end position="455"/>
    </location>
</feature>
<evidence type="ECO:0000313" key="12">
    <source>
        <dbReference type="Proteomes" id="UP001206595"/>
    </source>
</evidence>
<dbReference type="NCBIfam" id="TIGR00879">
    <property type="entry name" value="SP"/>
    <property type="match status" value="1"/>
</dbReference>
<feature type="transmembrane region" description="Helical" evidence="9">
    <location>
        <begin position="165"/>
        <end position="184"/>
    </location>
</feature>
<evidence type="ECO:0000256" key="4">
    <source>
        <dbReference type="ARBA" id="ARBA00022692"/>
    </source>
</evidence>
<dbReference type="InterPro" id="IPR036259">
    <property type="entry name" value="MFS_trans_sf"/>
</dbReference>
<gene>
    <name evidence="11" type="ORF">K450DRAFT_233348</name>
</gene>
<keyword evidence="5 9" id="KW-1133">Transmembrane helix</keyword>
<feature type="domain" description="Major facilitator superfamily (MFS) profile" evidence="10">
    <location>
        <begin position="4"/>
        <end position="461"/>
    </location>
</feature>
<organism evidence="11 12">
    <name type="scientific">Umbelopsis ramanniana AG</name>
    <dbReference type="NCBI Taxonomy" id="1314678"/>
    <lineage>
        <taxon>Eukaryota</taxon>
        <taxon>Fungi</taxon>
        <taxon>Fungi incertae sedis</taxon>
        <taxon>Mucoromycota</taxon>
        <taxon>Mucoromycotina</taxon>
        <taxon>Umbelopsidomycetes</taxon>
        <taxon>Umbelopsidales</taxon>
        <taxon>Umbelopsidaceae</taxon>
        <taxon>Umbelopsis</taxon>
    </lineage>
</organism>
<dbReference type="GO" id="GO:0016020">
    <property type="term" value="C:membrane"/>
    <property type="evidence" value="ECO:0007669"/>
    <property type="project" value="UniProtKB-SubCell"/>
</dbReference>
<evidence type="ECO:0000256" key="8">
    <source>
        <dbReference type="SAM" id="MobiDB-lite"/>
    </source>
</evidence>
<reference evidence="11" key="1">
    <citation type="submission" date="2021-06" db="EMBL/GenBank/DDBJ databases">
        <authorList>
            <consortium name="DOE Joint Genome Institute"/>
            <person name="Mondo S.J."/>
            <person name="Amses K.R."/>
            <person name="Simmons D.R."/>
            <person name="Longcore J.E."/>
            <person name="Seto K."/>
            <person name="Alves G.H."/>
            <person name="Bonds A.E."/>
            <person name="Quandt C.A."/>
            <person name="Davis W.J."/>
            <person name="Chang Y."/>
            <person name="Letcher P.M."/>
            <person name="Powell M.J."/>
            <person name="Kuo A."/>
            <person name="Labutti K."/>
            <person name="Pangilinan J."/>
            <person name="Andreopoulos W."/>
            <person name="Tritt A."/>
            <person name="Riley R."/>
            <person name="Hundley H."/>
            <person name="Johnson J."/>
            <person name="Lipzen A."/>
            <person name="Barry K."/>
            <person name="Berbee M.L."/>
            <person name="Buchler N.E."/>
            <person name="Grigoriev I.V."/>
            <person name="Spatafora J.W."/>
            <person name="Stajich J.E."/>
            <person name="James T.Y."/>
        </authorList>
    </citation>
    <scope>NUCLEOTIDE SEQUENCE</scope>
    <source>
        <strain evidence="11">AG</strain>
    </source>
</reference>
<keyword evidence="3 7" id="KW-0813">Transport</keyword>
<dbReference type="Proteomes" id="UP001206595">
    <property type="component" value="Unassembled WGS sequence"/>
</dbReference>
<keyword evidence="6 9" id="KW-0472">Membrane</keyword>
<feature type="transmembrane region" description="Helical" evidence="9">
    <location>
        <begin position="253"/>
        <end position="276"/>
    </location>
</feature>
<dbReference type="Pfam" id="PF00083">
    <property type="entry name" value="Sugar_tr"/>
    <property type="match status" value="1"/>
</dbReference>
<comment type="subcellular location">
    <subcellularLocation>
        <location evidence="1">Membrane</location>
        <topology evidence="1">Multi-pass membrane protein</topology>
    </subcellularLocation>
</comment>
<evidence type="ECO:0000256" key="6">
    <source>
        <dbReference type="ARBA" id="ARBA00023136"/>
    </source>
</evidence>
<dbReference type="GO" id="GO:0005351">
    <property type="term" value="F:carbohydrate:proton symporter activity"/>
    <property type="evidence" value="ECO:0007669"/>
    <property type="project" value="TreeGrafter"/>
</dbReference>
<evidence type="ECO:0000259" key="10">
    <source>
        <dbReference type="PROSITE" id="PS50850"/>
    </source>
</evidence>
<feature type="compositionally biased region" description="Polar residues" evidence="8">
    <location>
        <begin position="539"/>
        <end position="551"/>
    </location>
</feature>
<dbReference type="RefSeq" id="XP_051446159.1">
    <property type="nucleotide sequence ID" value="XM_051587740.1"/>
</dbReference>
<dbReference type="InterPro" id="IPR005829">
    <property type="entry name" value="Sugar_transporter_CS"/>
</dbReference>
<evidence type="ECO:0000256" key="7">
    <source>
        <dbReference type="RuleBase" id="RU003346"/>
    </source>
</evidence>
<protein>
    <recommendedName>
        <fullName evidence="10">Major facilitator superfamily (MFS) profile domain-containing protein</fullName>
    </recommendedName>
</protein>
<comment type="similarity">
    <text evidence="2 7">Belongs to the major facilitator superfamily. Sugar transporter (TC 2.A.1.1) family.</text>
</comment>
<dbReference type="InterPro" id="IPR003663">
    <property type="entry name" value="Sugar/inositol_transpt"/>
</dbReference>
<dbReference type="PANTHER" id="PTHR48022">
    <property type="entry name" value="PLASTIDIC GLUCOSE TRANSPORTER 4"/>
    <property type="match status" value="1"/>
</dbReference>
<feature type="transmembrane region" description="Helical" evidence="9">
    <location>
        <begin position="324"/>
        <end position="344"/>
    </location>
</feature>